<dbReference type="PANTHER" id="PTHR43280:SF32">
    <property type="entry name" value="TRANSCRIPTIONAL REGULATORY PROTEIN"/>
    <property type="match status" value="1"/>
</dbReference>
<evidence type="ECO:0000313" key="5">
    <source>
        <dbReference type="EMBL" id="BAU17067.1"/>
    </source>
</evidence>
<keyword evidence="1" id="KW-0805">Transcription regulation</keyword>
<dbReference type="SUPFAM" id="SSF46689">
    <property type="entry name" value="Homeodomain-like"/>
    <property type="match status" value="1"/>
</dbReference>
<reference evidence="5 6" key="1">
    <citation type="journal article" date="2016" name="DNA Res.">
        <title>The complete genome sequencing of Prevotella intermedia strain OMA14 and a subsequent fine-scale, intra-species genomic comparison reveal an unusual amplification of conjugative and mobile transposons and identify a novel Prevotella-lineage-specific repeat.</title>
        <authorList>
            <person name="Naito M."/>
            <person name="Ogura Y."/>
            <person name="Itoh T."/>
            <person name="Shoji M."/>
            <person name="Okamoto M."/>
            <person name="Hayashi T."/>
            <person name="Nakayama K."/>
        </authorList>
    </citation>
    <scope>NUCLEOTIDE SEQUENCE [LARGE SCALE GENOMIC DNA]</scope>
    <source>
        <strain evidence="5 6">OMA14</strain>
    </source>
</reference>
<dbReference type="SMART" id="SM00342">
    <property type="entry name" value="HTH_ARAC"/>
    <property type="match status" value="1"/>
</dbReference>
<dbReference type="RefSeq" id="WP_232510395.1">
    <property type="nucleotide sequence ID" value="NZ_AP014597.1"/>
</dbReference>
<organism evidence="5 6">
    <name type="scientific">Prevotella intermedia</name>
    <dbReference type="NCBI Taxonomy" id="28131"/>
    <lineage>
        <taxon>Bacteria</taxon>
        <taxon>Pseudomonadati</taxon>
        <taxon>Bacteroidota</taxon>
        <taxon>Bacteroidia</taxon>
        <taxon>Bacteroidales</taxon>
        <taxon>Prevotellaceae</taxon>
        <taxon>Prevotella</taxon>
    </lineage>
</organism>
<proteinExistence type="predicted"/>
<feature type="domain" description="HTH araC/xylS-type" evidence="4">
    <location>
        <begin position="170"/>
        <end position="269"/>
    </location>
</feature>
<evidence type="ECO:0000256" key="2">
    <source>
        <dbReference type="ARBA" id="ARBA00023125"/>
    </source>
</evidence>
<evidence type="ECO:0000256" key="3">
    <source>
        <dbReference type="ARBA" id="ARBA00023163"/>
    </source>
</evidence>
<dbReference type="PANTHER" id="PTHR43280">
    <property type="entry name" value="ARAC-FAMILY TRANSCRIPTIONAL REGULATOR"/>
    <property type="match status" value="1"/>
</dbReference>
<name>A0A0S3UHV7_PREIN</name>
<dbReference type="InterPro" id="IPR018060">
    <property type="entry name" value="HTH_AraC"/>
</dbReference>
<dbReference type="InterPro" id="IPR009057">
    <property type="entry name" value="Homeodomain-like_sf"/>
</dbReference>
<dbReference type="AlphaFoldDB" id="A0A0S3UHV7"/>
<sequence>MKQIKLIYSTDYYSINDAELSDCCVHMICLEGEGSFVFNDKCFHFHAGDILILTFPHKLVNLAAGRNMKIEYFAAQYKFLNSQLPSNNFGIGGGISLYSDPIIRATKEEGERFLTDIRTIRERMNEEGEHRFYQEMIASLCCTMMYDLFSFHARRDELLQSSDRRSYVVKELINLLIAGRSRIERSVEYYAQQLNVSPKYLSNTIKRTTGFSVTSFIDRYTVPIIKDYLNNESLSLTQIADLMDFTSLSYFSRYCTKHLGMTPSEYRMSLQPGNKDNYAMEDLKAKR</sequence>
<evidence type="ECO:0000259" key="4">
    <source>
        <dbReference type="PROSITE" id="PS01124"/>
    </source>
</evidence>
<dbReference type="Proteomes" id="UP000217431">
    <property type="component" value="Chromosome I"/>
</dbReference>
<dbReference type="Gene3D" id="1.10.10.60">
    <property type="entry name" value="Homeodomain-like"/>
    <property type="match status" value="1"/>
</dbReference>
<keyword evidence="3" id="KW-0804">Transcription</keyword>
<dbReference type="GO" id="GO:0003700">
    <property type="term" value="F:DNA-binding transcription factor activity"/>
    <property type="evidence" value="ECO:0007669"/>
    <property type="project" value="InterPro"/>
</dbReference>
<gene>
    <name evidence="5" type="ORF">PIOMA14_I_0559</name>
</gene>
<dbReference type="EMBL" id="AP014597">
    <property type="protein sequence ID" value="BAU17067.1"/>
    <property type="molecule type" value="Genomic_DNA"/>
</dbReference>
<dbReference type="Pfam" id="PF12833">
    <property type="entry name" value="HTH_18"/>
    <property type="match status" value="1"/>
</dbReference>
<evidence type="ECO:0000256" key="1">
    <source>
        <dbReference type="ARBA" id="ARBA00023015"/>
    </source>
</evidence>
<dbReference type="GO" id="GO:0043565">
    <property type="term" value="F:sequence-specific DNA binding"/>
    <property type="evidence" value="ECO:0007669"/>
    <property type="project" value="InterPro"/>
</dbReference>
<keyword evidence="2" id="KW-0238">DNA-binding</keyword>
<accession>A0A0S3UHV7</accession>
<evidence type="ECO:0000313" key="6">
    <source>
        <dbReference type="Proteomes" id="UP000217431"/>
    </source>
</evidence>
<protein>
    <submittedName>
        <fullName evidence="5">Putative transcriptional regulator AraC family</fullName>
    </submittedName>
</protein>
<dbReference type="PROSITE" id="PS01124">
    <property type="entry name" value="HTH_ARAC_FAMILY_2"/>
    <property type="match status" value="1"/>
</dbReference>